<proteinExistence type="predicted"/>
<organism evidence="1 2">
    <name type="scientific">Cyprinid herpesvirus 1</name>
    <dbReference type="NCBI Taxonomy" id="317858"/>
    <lineage>
        <taxon>Viruses</taxon>
        <taxon>Duplodnaviria</taxon>
        <taxon>Heunggongvirae</taxon>
        <taxon>Peploviricota</taxon>
        <taxon>Herviviricetes</taxon>
        <taxon>Herpesvirales</taxon>
        <taxon>Alloherpesviridae</taxon>
        <taxon>Cyvirus</taxon>
        <taxon>Cyvirus cyprinidallo1</taxon>
    </lineage>
</organism>
<evidence type="ECO:0000313" key="1">
    <source>
        <dbReference type="EMBL" id="AFJ20371.1"/>
    </source>
</evidence>
<evidence type="ECO:0000313" key="2">
    <source>
        <dbReference type="Proteomes" id="UP000118426"/>
    </source>
</evidence>
<dbReference type="GeneID" id="14011228"/>
<protein>
    <submittedName>
        <fullName evidence="1">Protein ORF74</fullName>
    </submittedName>
</protein>
<dbReference type="OrthoDB" id="18068at10239"/>
<reference evidence="1 2" key="1">
    <citation type="journal article" date="2013" name="J. Virol.">
        <title>Comparative genomics of carp herpesviruses.</title>
        <authorList>
            <person name="Davison A.J."/>
            <person name="Kurobe T."/>
            <person name="Gatherer D."/>
            <person name="Cunningham C."/>
            <person name="Korf I."/>
            <person name="Fukuda H."/>
            <person name="Hedrick R.P."/>
            <person name="Waltzek T.B."/>
        </authorList>
    </citation>
    <scope>NUCLEOTIDE SEQUENCE [LARGE SCALE GENOMIC DNA]</scope>
    <source>
        <strain evidence="1">NG-J1</strain>
    </source>
</reference>
<gene>
    <name evidence="1" type="ORF">CyHV1_ORF74</name>
</gene>
<dbReference type="RefSeq" id="YP_007003737.1">
    <property type="nucleotide sequence ID" value="NC_019491.1"/>
</dbReference>
<name>K7PBL5_9VIRU</name>
<dbReference type="EMBL" id="JQ815363">
    <property type="protein sequence ID" value="AFJ20371.1"/>
    <property type="molecule type" value="Genomic_DNA"/>
</dbReference>
<dbReference type="KEGG" id="vg:14011228"/>
<keyword evidence="2" id="KW-1185">Reference proteome</keyword>
<accession>K7PBL5</accession>
<dbReference type="Proteomes" id="UP000118426">
    <property type="component" value="Segment"/>
</dbReference>
<sequence length="184" mass="20908">MDTQPSIFEDFEDWPGVPFNSGWLDQTAGRLRDKINQLEEDLRGALDSVDSSRAGLTTLLLRHDPQFRVFEKEVVEQGSEPSEDFTASTYTLEDEIDRVRALYFGECEWRCKYSDPQRGELLGCFPTTSTSTSTTITPPTFEEKAKRLSGPERSVRCVKSLDVLKQRCLTSLTLNSRFITSHSL</sequence>